<dbReference type="EMBL" id="JALPRY010000010">
    <property type="protein sequence ID" value="MCK8780070.1"/>
    <property type="molecule type" value="Genomic_DNA"/>
</dbReference>
<dbReference type="RefSeq" id="WP_199925185.1">
    <property type="nucleotide sequence ID" value="NZ_JALPRY010000010.1"/>
</dbReference>
<proteinExistence type="predicted"/>
<keyword evidence="2" id="KW-1133">Transmembrane helix</keyword>
<feature type="transmembrane region" description="Helical" evidence="2">
    <location>
        <begin position="30"/>
        <end position="53"/>
    </location>
</feature>
<keyword evidence="4" id="KW-1185">Reference proteome</keyword>
<accession>A0ABT0IQC2</accession>
<gene>
    <name evidence="3" type="ORF">M0654_08750</name>
</gene>
<evidence type="ECO:0000256" key="1">
    <source>
        <dbReference type="SAM" id="MobiDB-lite"/>
    </source>
</evidence>
<evidence type="ECO:0000313" key="3">
    <source>
        <dbReference type="EMBL" id="MCK8780070.1"/>
    </source>
</evidence>
<evidence type="ECO:0000313" key="4">
    <source>
        <dbReference type="Proteomes" id="UP001202827"/>
    </source>
</evidence>
<feature type="region of interest" description="Disordered" evidence="1">
    <location>
        <begin position="1"/>
        <end position="21"/>
    </location>
</feature>
<dbReference type="Proteomes" id="UP001202827">
    <property type="component" value="Unassembled WGS sequence"/>
</dbReference>
<keyword evidence="2" id="KW-0472">Membrane</keyword>
<organism evidence="3 4">
    <name type="scientific">Neorhizobium turbinariae</name>
    <dbReference type="NCBI Taxonomy" id="2937795"/>
    <lineage>
        <taxon>Bacteria</taxon>
        <taxon>Pseudomonadati</taxon>
        <taxon>Pseudomonadota</taxon>
        <taxon>Alphaproteobacteria</taxon>
        <taxon>Hyphomicrobiales</taxon>
        <taxon>Rhizobiaceae</taxon>
        <taxon>Rhizobium/Agrobacterium group</taxon>
        <taxon>Neorhizobium</taxon>
    </lineage>
</organism>
<evidence type="ECO:0000256" key="2">
    <source>
        <dbReference type="SAM" id="Phobius"/>
    </source>
</evidence>
<sequence length="56" mass="6017">MERDDQPKHQDKTNEAPAPRGKPKFGALSMFGLACVGAAFVGLFIFFVVYGAVASK</sequence>
<comment type="caution">
    <text evidence="3">The sequence shown here is derived from an EMBL/GenBank/DDBJ whole genome shotgun (WGS) entry which is preliminary data.</text>
</comment>
<name>A0ABT0IQC2_9HYPH</name>
<protein>
    <submittedName>
        <fullName evidence="3">Uncharacterized protein</fullName>
    </submittedName>
</protein>
<reference evidence="3 4" key="1">
    <citation type="submission" date="2022-04" db="EMBL/GenBank/DDBJ databases">
        <title>Rhizobium coralii sp. nov., isolated from coral Turbinaria peltata.</title>
        <authorList>
            <person name="Sun H."/>
        </authorList>
    </citation>
    <scope>NUCLEOTIDE SEQUENCE [LARGE SCALE GENOMIC DNA]</scope>
    <source>
        <strain evidence="3 4">NTR19</strain>
    </source>
</reference>
<keyword evidence="2" id="KW-0812">Transmembrane</keyword>
<dbReference type="PROSITE" id="PS51257">
    <property type="entry name" value="PROKAR_LIPOPROTEIN"/>
    <property type="match status" value="1"/>
</dbReference>
<feature type="compositionally biased region" description="Basic and acidic residues" evidence="1">
    <location>
        <begin position="1"/>
        <end position="14"/>
    </location>
</feature>